<keyword evidence="1" id="KW-0732">Signal</keyword>
<feature type="signal peptide" evidence="1">
    <location>
        <begin position="1"/>
        <end position="22"/>
    </location>
</feature>
<dbReference type="Pfam" id="PF07617">
    <property type="entry name" value="DUF1579"/>
    <property type="match status" value="1"/>
</dbReference>
<dbReference type="EMBL" id="CP116967">
    <property type="protein sequence ID" value="WNM56400.1"/>
    <property type="molecule type" value="Genomic_DNA"/>
</dbReference>
<protein>
    <submittedName>
        <fullName evidence="2">DUF1579 domain-containing protein</fullName>
    </submittedName>
</protein>
<evidence type="ECO:0000313" key="3">
    <source>
        <dbReference type="Proteomes" id="UP001302719"/>
    </source>
</evidence>
<sequence length="199" mass="22100">MRFPIITFTCLCIALTANPVIATGTDKEKQMDPQAMMEMYKKLAAPGEPHKLFASLAGSWTTTSKEWMEPGKPPTESTGTAEMKMLLDGRYLYQAYTGQMMGQPFSGIGIDAYDNITKKYVTAWMDTMGTGIFIMEGTASDDGKTITLNGSHPEPGGGQMTHRAVWKIVDNNTQTFDMYGTHHGGKEMRIMEITYTRKQ</sequence>
<accession>A0AA96JR32</accession>
<evidence type="ECO:0000313" key="2">
    <source>
        <dbReference type="EMBL" id="WNM56400.1"/>
    </source>
</evidence>
<keyword evidence="3" id="KW-1185">Reference proteome</keyword>
<reference evidence="2 3" key="1">
    <citation type="submission" date="2023-01" db="EMBL/GenBank/DDBJ databases">
        <title>Cultivation and genomic characterization of new, ubiquitous marine nitrite-oxidizing bacteria from the Nitrospirales.</title>
        <authorList>
            <person name="Mueller A.J."/>
            <person name="Daebeler A."/>
            <person name="Herbold C.W."/>
            <person name="Kirkegaard R.H."/>
            <person name="Daims H."/>
        </authorList>
    </citation>
    <scope>NUCLEOTIDE SEQUENCE [LARGE SCALE GENOMIC DNA]</scope>
    <source>
        <strain evidence="2 3">VA</strain>
    </source>
</reference>
<dbReference type="KEGG" id="nall:PP769_10435"/>
<proteinExistence type="predicted"/>
<name>A0AA96JR32_9BACT</name>
<dbReference type="RefSeq" id="WP_312639990.1">
    <property type="nucleotide sequence ID" value="NZ_CP116967.1"/>
</dbReference>
<feature type="chain" id="PRO_5041670357" evidence="1">
    <location>
        <begin position="23"/>
        <end position="199"/>
    </location>
</feature>
<organism evidence="2 3">
    <name type="scientific">Candidatus Nitrospira allomarina</name>
    <dbReference type="NCBI Taxonomy" id="3020900"/>
    <lineage>
        <taxon>Bacteria</taxon>
        <taxon>Pseudomonadati</taxon>
        <taxon>Nitrospirota</taxon>
        <taxon>Nitrospiria</taxon>
        <taxon>Nitrospirales</taxon>
        <taxon>Nitrospiraceae</taxon>
        <taxon>Nitrospira</taxon>
    </lineage>
</organism>
<evidence type="ECO:0000256" key="1">
    <source>
        <dbReference type="SAM" id="SignalP"/>
    </source>
</evidence>
<dbReference type="Proteomes" id="UP001302719">
    <property type="component" value="Chromosome"/>
</dbReference>
<dbReference type="InterPro" id="IPR011473">
    <property type="entry name" value="DUF1579"/>
</dbReference>
<gene>
    <name evidence="2" type="ORF">PP769_10435</name>
</gene>
<dbReference type="AlphaFoldDB" id="A0AA96JR32"/>